<keyword evidence="3" id="KW-1185">Reference proteome</keyword>
<dbReference type="Gene3D" id="3.40.630.30">
    <property type="match status" value="1"/>
</dbReference>
<keyword evidence="2" id="KW-0808">Transferase</keyword>
<dbReference type="EMBL" id="WMIG01000018">
    <property type="protein sequence ID" value="MTH61619.1"/>
    <property type="molecule type" value="Genomic_DNA"/>
</dbReference>
<reference evidence="2 3" key="1">
    <citation type="submission" date="2019-11" db="EMBL/GenBank/DDBJ databases">
        <authorList>
            <person name="Dong K."/>
        </authorList>
    </citation>
    <scope>NUCLEOTIDE SEQUENCE [LARGE SCALE GENOMIC DNA]</scope>
    <source>
        <strain evidence="2 3">NBRC 112902</strain>
    </source>
</reference>
<dbReference type="Pfam" id="PF13508">
    <property type="entry name" value="Acetyltransf_7"/>
    <property type="match status" value="1"/>
</dbReference>
<dbReference type="InterPro" id="IPR016181">
    <property type="entry name" value="Acyl_CoA_acyltransferase"/>
</dbReference>
<dbReference type="PANTHER" id="PTHR47237:SF2">
    <property type="entry name" value="BLL4206 PROTEIN"/>
    <property type="match status" value="1"/>
</dbReference>
<accession>A0A844HR40</accession>
<sequence length="271" mass="29094">MTQTLNFAPFGPEHLDAALRLSREAGWPHRREDWALVQSVSQGVVAQEDGRVVATALATPFGPVGMVNMIIVDETMRGRGLGREIMQQAMALAQPQEWRLVATQAGLPLYLKLGFVECGLVHQHQGHVAGLPTVKGVRWAEASDLPAIVAMDRDTNGADRATLLTALAKRGRIALIDGKGFAVLRDFGRGHVVGPVVAQDDATARDLLGFVLAGRGGEFMRVDTTDETDIAGWLQDIGLARVDTGIAMRRGDIQARTGAFQRFALAAQALG</sequence>
<evidence type="ECO:0000313" key="3">
    <source>
        <dbReference type="Proteomes" id="UP000449846"/>
    </source>
</evidence>
<dbReference type="PANTHER" id="PTHR47237">
    <property type="entry name" value="SLL0310 PROTEIN"/>
    <property type="match status" value="1"/>
</dbReference>
<comment type="caution">
    <text evidence="2">The sequence shown here is derived from an EMBL/GenBank/DDBJ whole genome shotgun (WGS) entry which is preliminary data.</text>
</comment>
<dbReference type="PROSITE" id="PS51186">
    <property type="entry name" value="GNAT"/>
    <property type="match status" value="1"/>
</dbReference>
<dbReference type="RefSeq" id="WP_155041576.1">
    <property type="nucleotide sequence ID" value="NZ_WMIG01000018.1"/>
</dbReference>
<dbReference type="Pfam" id="PF18014">
    <property type="entry name" value="Acetyltransf_18"/>
    <property type="match status" value="1"/>
</dbReference>
<evidence type="ECO:0000259" key="1">
    <source>
        <dbReference type="PROSITE" id="PS51186"/>
    </source>
</evidence>
<organism evidence="2 3">
    <name type="scientific">Paracoccus litorisediminis</name>
    <dbReference type="NCBI Taxonomy" id="2006130"/>
    <lineage>
        <taxon>Bacteria</taxon>
        <taxon>Pseudomonadati</taxon>
        <taxon>Pseudomonadota</taxon>
        <taxon>Alphaproteobacteria</taxon>
        <taxon>Rhodobacterales</taxon>
        <taxon>Paracoccaceae</taxon>
        <taxon>Paracoccus</taxon>
    </lineage>
</organism>
<gene>
    <name evidence="2" type="ORF">GL300_20610</name>
</gene>
<dbReference type="CDD" id="cd04301">
    <property type="entry name" value="NAT_SF"/>
    <property type="match status" value="1"/>
</dbReference>
<dbReference type="GO" id="GO:0016747">
    <property type="term" value="F:acyltransferase activity, transferring groups other than amino-acyl groups"/>
    <property type="evidence" value="ECO:0007669"/>
    <property type="project" value="InterPro"/>
</dbReference>
<dbReference type="OrthoDB" id="8453373at2"/>
<dbReference type="InterPro" id="IPR041496">
    <property type="entry name" value="YitH/HolE_GNAT"/>
</dbReference>
<dbReference type="SUPFAM" id="SSF55729">
    <property type="entry name" value="Acyl-CoA N-acyltransferases (Nat)"/>
    <property type="match status" value="1"/>
</dbReference>
<protein>
    <submittedName>
        <fullName evidence="2">GNAT family N-acetyltransferase</fullName>
    </submittedName>
</protein>
<proteinExistence type="predicted"/>
<evidence type="ECO:0000313" key="2">
    <source>
        <dbReference type="EMBL" id="MTH61619.1"/>
    </source>
</evidence>
<dbReference type="Proteomes" id="UP000449846">
    <property type="component" value="Unassembled WGS sequence"/>
</dbReference>
<dbReference type="InterPro" id="IPR052729">
    <property type="entry name" value="Acyl/Acetyltrans_Enzymes"/>
</dbReference>
<name>A0A844HR40_9RHOB</name>
<dbReference type="Gene3D" id="3.40.630.90">
    <property type="match status" value="1"/>
</dbReference>
<feature type="domain" description="N-acetyltransferase" evidence="1">
    <location>
        <begin position="5"/>
        <end position="138"/>
    </location>
</feature>
<dbReference type="InterPro" id="IPR000182">
    <property type="entry name" value="GNAT_dom"/>
</dbReference>
<dbReference type="AlphaFoldDB" id="A0A844HR40"/>